<dbReference type="Gene3D" id="3.40.30.10">
    <property type="entry name" value="Glutaredoxin"/>
    <property type="match status" value="1"/>
</dbReference>
<dbReference type="SUPFAM" id="SSF47616">
    <property type="entry name" value="GST C-terminal domain-like"/>
    <property type="match status" value="1"/>
</dbReference>
<dbReference type="PROSITE" id="PS50405">
    <property type="entry name" value="GST_CTER"/>
    <property type="match status" value="1"/>
</dbReference>
<dbReference type="CDD" id="cd03048">
    <property type="entry name" value="GST_N_Ure2p_like"/>
    <property type="match status" value="1"/>
</dbReference>
<dbReference type="PANTHER" id="PTHR44051">
    <property type="entry name" value="GLUTATHIONE S-TRANSFERASE-RELATED"/>
    <property type="match status" value="1"/>
</dbReference>
<keyword evidence="3 7" id="KW-0808">Transferase</keyword>
<dbReference type="Gene3D" id="1.20.1050.10">
    <property type="match status" value="1"/>
</dbReference>
<keyword evidence="8" id="KW-1185">Reference proteome</keyword>
<evidence type="ECO:0000256" key="1">
    <source>
        <dbReference type="ARBA" id="ARBA00007409"/>
    </source>
</evidence>
<protein>
    <recommendedName>
        <fullName evidence="2">glutathione transferase</fullName>
        <ecNumber evidence="2">2.5.1.18</ecNumber>
    </recommendedName>
</protein>
<dbReference type="SFLD" id="SFLDG01151">
    <property type="entry name" value="Main.2:_Nu-like"/>
    <property type="match status" value="1"/>
</dbReference>
<dbReference type="OrthoDB" id="422574at2759"/>
<comment type="catalytic activity">
    <reaction evidence="4">
        <text>RX + glutathione = an S-substituted glutathione + a halide anion + H(+)</text>
        <dbReference type="Rhea" id="RHEA:16437"/>
        <dbReference type="ChEBI" id="CHEBI:15378"/>
        <dbReference type="ChEBI" id="CHEBI:16042"/>
        <dbReference type="ChEBI" id="CHEBI:17792"/>
        <dbReference type="ChEBI" id="CHEBI:57925"/>
        <dbReference type="ChEBI" id="CHEBI:90779"/>
        <dbReference type="EC" id="2.5.1.18"/>
    </reaction>
</comment>
<evidence type="ECO:0000259" key="5">
    <source>
        <dbReference type="PROSITE" id="PS50404"/>
    </source>
</evidence>
<dbReference type="Pfam" id="PF13409">
    <property type="entry name" value="GST_N_2"/>
    <property type="match status" value="1"/>
</dbReference>
<feature type="domain" description="GST N-terminal" evidence="5">
    <location>
        <begin position="6"/>
        <end position="87"/>
    </location>
</feature>
<sequence>MATATKPIKVHIVPSGPNPWKVIFLLEQLGIPYDINSFPFQEIKNKPFTDLNPNGRAPAIEDPNTGITLWETGAIILYLIEVYDTKKELTHIDFQQRHLQNQWLFFQVSGQGPYFGQAGWFNVLHHESIPSAIERYNNEVKRVLGVLDGALEGKQWLVGDKMTYADLSFVTWNERVDSVVGCAPEDKFKGFPNVQTWHARMISLPSWKTIMARRDVLMDEQGLQPNGMPKGVSNIKEYEAKMKAEAEAAK</sequence>
<feature type="domain" description="GST C-terminal" evidence="6">
    <location>
        <begin position="93"/>
        <end position="218"/>
    </location>
</feature>
<organism evidence="7 8">
    <name type="scientific">Corynespora cassiicola Philippines</name>
    <dbReference type="NCBI Taxonomy" id="1448308"/>
    <lineage>
        <taxon>Eukaryota</taxon>
        <taxon>Fungi</taxon>
        <taxon>Dikarya</taxon>
        <taxon>Ascomycota</taxon>
        <taxon>Pezizomycotina</taxon>
        <taxon>Dothideomycetes</taxon>
        <taxon>Pleosporomycetidae</taxon>
        <taxon>Pleosporales</taxon>
        <taxon>Corynesporascaceae</taxon>
        <taxon>Corynespora</taxon>
    </lineage>
</organism>
<evidence type="ECO:0000259" key="6">
    <source>
        <dbReference type="PROSITE" id="PS50405"/>
    </source>
</evidence>
<dbReference type="STRING" id="1448308.A0A2T2NMX6"/>
<evidence type="ECO:0000256" key="3">
    <source>
        <dbReference type="ARBA" id="ARBA00022679"/>
    </source>
</evidence>
<name>A0A2T2NMX6_CORCC</name>
<comment type="similarity">
    <text evidence="1">Belongs to the GST superfamily.</text>
</comment>
<gene>
    <name evidence="7" type="ORF">BS50DRAFT_552499</name>
</gene>
<dbReference type="InterPro" id="IPR004046">
    <property type="entry name" value="GST_C"/>
</dbReference>
<dbReference type="EC" id="2.5.1.18" evidence="2"/>
<dbReference type="Proteomes" id="UP000240883">
    <property type="component" value="Unassembled WGS sequence"/>
</dbReference>
<dbReference type="PANTHER" id="PTHR44051:SF20">
    <property type="entry name" value="GLUTATHIONE TRANSFERASE 1 (EUROFUNG)"/>
    <property type="match status" value="1"/>
</dbReference>
<dbReference type="SFLD" id="SFLDS00019">
    <property type="entry name" value="Glutathione_Transferase_(cytos"/>
    <property type="match status" value="1"/>
</dbReference>
<accession>A0A2T2NMX6</accession>
<proteinExistence type="inferred from homology"/>
<dbReference type="InterPro" id="IPR040079">
    <property type="entry name" value="Glutathione_S-Trfase"/>
</dbReference>
<dbReference type="InterPro" id="IPR004045">
    <property type="entry name" value="Glutathione_S-Trfase_N"/>
</dbReference>
<dbReference type="InterPro" id="IPR036282">
    <property type="entry name" value="Glutathione-S-Trfase_C_sf"/>
</dbReference>
<dbReference type="InterPro" id="IPR036249">
    <property type="entry name" value="Thioredoxin-like_sf"/>
</dbReference>
<dbReference type="SFLD" id="SFLDG00358">
    <property type="entry name" value="Main_(cytGST)"/>
    <property type="match status" value="1"/>
</dbReference>
<dbReference type="PROSITE" id="PS50404">
    <property type="entry name" value="GST_NTER"/>
    <property type="match status" value="1"/>
</dbReference>
<dbReference type="Pfam" id="PF00043">
    <property type="entry name" value="GST_C"/>
    <property type="match status" value="1"/>
</dbReference>
<evidence type="ECO:0000313" key="8">
    <source>
        <dbReference type="Proteomes" id="UP000240883"/>
    </source>
</evidence>
<dbReference type="AlphaFoldDB" id="A0A2T2NMX6"/>
<dbReference type="SUPFAM" id="SSF52833">
    <property type="entry name" value="Thioredoxin-like"/>
    <property type="match status" value="1"/>
</dbReference>
<evidence type="ECO:0000256" key="4">
    <source>
        <dbReference type="ARBA" id="ARBA00047960"/>
    </source>
</evidence>
<dbReference type="CDD" id="cd10293">
    <property type="entry name" value="GST_C_Ure2p"/>
    <property type="match status" value="1"/>
</dbReference>
<dbReference type="InterPro" id="IPR010987">
    <property type="entry name" value="Glutathione-S-Trfase_C-like"/>
</dbReference>
<dbReference type="EMBL" id="KZ678135">
    <property type="protein sequence ID" value="PSN66787.1"/>
    <property type="molecule type" value="Genomic_DNA"/>
</dbReference>
<reference evidence="7 8" key="1">
    <citation type="journal article" date="2018" name="Front. Microbiol.">
        <title>Genome-Wide Analysis of Corynespora cassiicola Leaf Fall Disease Putative Effectors.</title>
        <authorList>
            <person name="Lopez D."/>
            <person name="Ribeiro S."/>
            <person name="Label P."/>
            <person name="Fumanal B."/>
            <person name="Venisse J.S."/>
            <person name="Kohler A."/>
            <person name="de Oliveira R.R."/>
            <person name="Labutti K."/>
            <person name="Lipzen A."/>
            <person name="Lail K."/>
            <person name="Bauer D."/>
            <person name="Ohm R.A."/>
            <person name="Barry K.W."/>
            <person name="Spatafora J."/>
            <person name="Grigoriev I.V."/>
            <person name="Martin F.M."/>
            <person name="Pujade-Renaud V."/>
        </authorList>
    </citation>
    <scope>NUCLEOTIDE SEQUENCE [LARGE SCALE GENOMIC DNA]</scope>
    <source>
        <strain evidence="7 8">Philippines</strain>
    </source>
</reference>
<evidence type="ECO:0000256" key="2">
    <source>
        <dbReference type="ARBA" id="ARBA00012452"/>
    </source>
</evidence>
<dbReference type="GO" id="GO:0004364">
    <property type="term" value="F:glutathione transferase activity"/>
    <property type="evidence" value="ECO:0007669"/>
    <property type="project" value="UniProtKB-EC"/>
</dbReference>
<evidence type="ECO:0000313" key="7">
    <source>
        <dbReference type="EMBL" id="PSN66787.1"/>
    </source>
</evidence>